<dbReference type="PANTHER" id="PTHR30437">
    <property type="entry name" value="TRANSCRIPTION ELONGATION FACTOR GREA"/>
    <property type="match status" value="1"/>
</dbReference>
<protein>
    <recommendedName>
        <fullName evidence="2 9">Transcription elongation factor GreA</fullName>
    </recommendedName>
    <alternativeName>
        <fullName evidence="8 9">Transcript cleavage factor GreA</fullName>
    </alternativeName>
</protein>
<dbReference type="InterPro" id="IPR028624">
    <property type="entry name" value="Tscrpt_elong_fac_GreA/B"/>
</dbReference>
<keyword evidence="3 9" id="KW-0805">Transcription regulation</keyword>
<keyword evidence="6 9" id="KW-0804">Transcription</keyword>
<dbReference type="FunFam" id="1.10.287.180:FF:000001">
    <property type="entry name" value="Transcription elongation factor GreA"/>
    <property type="match status" value="1"/>
</dbReference>
<dbReference type="SUPFAM" id="SSF46557">
    <property type="entry name" value="GreA transcript cleavage protein, N-terminal domain"/>
    <property type="match status" value="1"/>
</dbReference>
<evidence type="ECO:0000256" key="8">
    <source>
        <dbReference type="ARBA" id="ARBA00030776"/>
    </source>
</evidence>
<feature type="domain" description="Transcription elongation factor GreA/GreB C-terminal" evidence="11">
    <location>
        <begin position="83"/>
        <end position="156"/>
    </location>
</feature>
<dbReference type="Pfam" id="PF03449">
    <property type="entry name" value="GreA_GreB_N"/>
    <property type="match status" value="1"/>
</dbReference>
<dbReference type="FunFam" id="3.10.50.30:FF:000001">
    <property type="entry name" value="Transcription elongation factor GreA"/>
    <property type="match status" value="1"/>
</dbReference>
<keyword evidence="13" id="KW-0251">Elongation factor</keyword>
<evidence type="ECO:0000256" key="7">
    <source>
        <dbReference type="ARBA" id="ARBA00024916"/>
    </source>
</evidence>
<organism evidence="13">
    <name type="scientific">uncultured Anaerotruncus sp</name>
    <dbReference type="NCBI Taxonomy" id="905011"/>
    <lineage>
        <taxon>Bacteria</taxon>
        <taxon>Bacillati</taxon>
        <taxon>Bacillota</taxon>
        <taxon>Clostridia</taxon>
        <taxon>Eubacteriales</taxon>
        <taxon>Oscillospiraceae</taxon>
        <taxon>Anaerotruncus</taxon>
        <taxon>environmental samples</taxon>
    </lineage>
</organism>
<sequence>MANEILMTAEGYKALKDELEDLKTIKRGEVSEKIRVARGFGDLSENSEYDEAKNEQAIVEARIQTLEEQLKNAKILDKGQLSTQIVSVGTKVRILDMEFDEEMEYRIVGSVESNQSMDTITDESPVGRGLLGHKVGEVVDIKVPAGVLQFKILEITL</sequence>
<dbReference type="InterPro" id="IPR036953">
    <property type="entry name" value="GreA/GreB_C_sf"/>
</dbReference>
<evidence type="ECO:0000256" key="2">
    <source>
        <dbReference type="ARBA" id="ARBA00013729"/>
    </source>
</evidence>
<keyword evidence="5 9" id="KW-0238">DNA-binding</keyword>
<dbReference type="AlphaFoldDB" id="A0A6N2T5X9"/>
<dbReference type="HAMAP" id="MF_00105">
    <property type="entry name" value="GreA_GreB"/>
    <property type="match status" value="1"/>
</dbReference>
<feature type="coiled-coil region" evidence="9">
    <location>
        <begin position="49"/>
        <end position="76"/>
    </location>
</feature>
<dbReference type="InterPro" id="IPR001437">
    <property type="entry name" value="Tscrpt_elong_fac_GreA/B_C"/>
</dbReference>
<dbReference type="InterPro" id="IPR023459">
    <property type="entry name" value="Tscrpt_elong_fac_GreA/B_fam"/>
</dbReference>
<evidence type="ECO:0000313" key="13">
    <source>
        <dbReference type="EMBL" id="VYT01194.1"/>
    </source>
</evidence>
<evidence type="ECO:0000259" key="11">
    <source>
        <dbReference type="Pfam" id="PF01272"/>
    </source>
</evidence>
<dbReference type="SUPFAM" id="SSF54534">
    <property type="entry name" value="FKBP-like"/>
    <property type="match status" value="1"/>
</dbReference>
<dbReference type="InterPro" id="IPR022691">
    <property type="entry name" value="Tscrpt_elong_fac_GreA/B_N"/>
</dbReference>
<dbReference type="InterPro" id="IPR006359">
    <property type="entry name" value="Tscrpt_elong_fac_GreA"/>
</dbReference>
<evidence type="ECO:0000256" key="5">
    <source>
        <dbReference type="ARBA" id="ARBA00023125"/>
    </source>
</evidence>
<dbReference type="InterPro" id="IPR036805">
    <property type="entry name" value="Tscrpt_elong_fac_GreA/B_N_sf"/>
</dbReference>
<dbReference type="Gene3D" id="1.10.287.180">
    <property type="entry name" value="Transcription elongation factor, GreA/GreB, N-terminal domain"/>
    <property type="match status" value="1"/>
</dbReference>
<gene>
    <name evidence="9 13" type="primary">greA</name>
    <name evidence="13" type="ORF">AULFYP135_01284</name>
</gene>
<evidence type="ECO:0000256" key="10">
    <source>
        <dbReference type="RuleBase" id="RU000556"/>
    </source>
</evidence>
<dbReference type="PIRSF" id="PIRSF006092">
    <property type="entry name" value="GreA_GreB"/>
    <property type="match status" value="1"/>
</dbReference>
<dbReference type="GO" id="GO:0003677">
    <property type="term" value="F:DNA binding"/>
    <property type="evidence" value="ECO:0007669"/>
    <property type="project" value="UniProtKB-UniRule"/>
</dbReference>
<evidence type="ECO:0000256" key="9">
    <source>
        <dbReference type="HAMAP-Rule" id="MF_00105"/>
    </source>
</evidence>
<dbReference type="NCBIfam" id="TIGR01462">
    <property type="entry name" value="greA"/>
    <property type="match status" value="1"/>
</dbReference>
<dbReference type="GO" id="GO:0006354">
    <property type="term" value="P:DNA-templated transcription elongation"/>
    <property type="evidence" value="ECO:0007669"/>
    <property type="project" value="TreeGrafter"/>
</dbReference>
<evidence type="ECO:0000259" key="12">
    <source>
        <dbReference type="Pfam" id="PF03449"/>
    </source>
</evidence>
<evidence type="ECO:0000256" key="6">
    <source>
        <dbReference type="ARBA" id="ARBA00023163"/>
    </source>
</evidence>
<dbReference type="NCBIfam" id="NF001263">
    <property type="entry name" value="PRK00226.1-4"/>
    <property type="match status" value="1"/>
</dbReference>
<dbReference type="InterPro" id="IPR018151">
    <property type="entry name" value="TF_GreA/GreB_CS"/>
</dbReference>
<evidence type="ECO:0000256" key="1">
    <source>
        <dbReference type="ARBA" id="ARBA00008213"/>
    </source>
</evidence>
<dbReference type="GO" id="GO:0070063">
    <property type="term" value="F:RNA polymerase binding"/>
    <property type="evidence" value="ECO:0007669"/>
    <property type="project" value="InterPro"/>
</dbReference>
<dbReference type="PANTHER" id="PTHR30437:SF4">
    <property type="entry name" value="TRANSCRIPTION ELONGATION FACTOR GREA"/>
    <property type="match status" value="1"/>
</dbReference>
<dbReference type="GO" id="GO:0003746">
    <property type="term" value="F:translation elongation factor activity"/>
    <property type="evidence" value="ECO:0007669"/>
    <property type="project" value="UniProtKB-KW"/>
</dbReference>
<dbReference type="GO" id="GO:0032784">
    <property type="term" value="P:regulation of DNA-templated transcription elongation"/>
    <property type="evidence" value="ECO:0007669"/>
    <property type="project" value="UniProtKB-UniRule"/>
</dbReference>
<evidence type="ECO:0000256" key="4">
    <source>
        <dbReference type="ARBA" id="ARBA00023054"/>
    </source>
</evidence>
<dbReference type="Pfam" id="PF01272">
    <property type="entry name" value="GreA_GreB"/>
    <property type="match status" value="1"/>
</dbReference>
<dbReference type="EMBL" id="CACRSL010000003">
    <property type="protein sequence ID" value="VYT01194.1"/>
    <property type="molecule type" value="Genomic_DNA"/>
</dbReference>
<dbReference type="Gene3D" id="3.10.50.30">
    <property type="entry name" value="Transcription elongation factor, GreA/GreB, C-terminal domain"/>
    <property type="match status" value="1"/>
</dbReference>
<accession>A0A6N2T5X9</accession>
<dbReference type="PROSITE" id="PS00829">
    <property type="entry name" value="GREAB_1"/>
    <property type="match status" value="1"/>
</dbReference>
<keyword evidence="13" id="KW-0648">Protein biosynthesis</keyword>
<comment type="function">
    <text evidence="7 9 10">Necessary for efficient RNA polymerase transcription elongation past template-encoded arresting sites. The arresting sites in DNA have the property of trapping a certain fraction of elongating RNA polymerases that pass through, resulting in locked ternary complexes. Cleavage of the nascent transcript by cleavage factors such as GreA or GreB allows the resumption of elongation from the new 3'terminus. GreA releases sequences of 2 to 3 nucleotides.</text>
</comment>
<name>A0A6N2T5X9_9FIRM</name>
<proteinExistence type="inferred from homology"/>
<feature type="domain" description="Transcription elongation factor GreA/GreB N-terminal" evidence="12">
    <location>
        <begin position="5"/>
        <end position="75"/>
    </location>
</feature>
<keyword evidence="4 9" id="KW-0175">Coiled coil</keyword>
<reference evidence="13" key="1">
    <citation type="submission" date="2019-11" db="EMBL/GenBank/DDBJ databases">
        <authorList>
            <person name="Feng L."/>
        </authorList>
    </citation>
    <scope>NUCLEOTIDE SEQUENCE</scope>
    <source>
        <strain evidence="13">AundefinedLFYP135</strain>
    </source>
</reference>
<evidence type="ECO:0000256" key="3">
    <source>
        <dbReference type="ARBA" id="ARBA00023015"/>
    </source>
</evidence>
<comment type="similarity">
    <text evidence="1 9 10">Belongs to the GreA/GreB family.</text>
</comment>